<evidence type="ECO:0000256" key="1">
    <source>
        <dbReference type="SAM" id="MobiDB-lite"/>
    </source>
</evidence>
<feature type="compositionally biased region" description="Pro residues" evidence="1">
    <location>
        <begin position="195"/>
        <end position="209"/>
    </location>
</feature>
<dbReference type="Proteomes" id="UP001232148">
    <property type="component" value="Unassembled WGS sequence"/>
</dbReference>
<feature type="compositionally biased region" description="Basic and acidic residues" evidence="1">
    <location>
        <begin position="392"/>
        <end position="415"/>
    </location>
</feature>
<reference evidence="2" key="1">
    <citation type="submission" date="2021-06" db="EMBL/GenBank/DDBJ databases">
        <title>Comparative genomics, transcriptomics and evolutionary studies reveal genomic signatures of adaptation to plant cell wall in hemibiotrophic fungi.</title>
        <authorList>
            <consortium name="DOE Joint Genome Institute"/>
            <person name="Baroncelli R."/>
            <person name="Diaz J.F."/>
            <person name="Benocci T."/>
            <person name="Peng M."/>
            <person name="Battaglia E."/>
            <person name="Haridas S."/>
            <person name="Andreopoulos W."/>
            <person name="Labutti K."/>
            <person name="Pangilinan J."/>
            <person name="Floch G.L."/>
            <person name="Makela M.R."/>
            <person name="Henrissat B."/>
            <person name="Grigoriev I.V."/>
            <person name="Crouch J.A."/>
            <person name="De Vries R.P."/>
            <person name="Sukno S.A."/>
            <person name="Thon M.R."/>
        </authorList>
    </citation>
    <scope>NUCLEOTIDE SEQUENCE</scope>
    <source>
        <strain evidence="2">MAFF235873</strain>
    </source>
</reference>
<feature type="compositionally biased region" description="Polar residues" evidence="1">
    <location>
        <begin position="96"/>
        <end position="115"/>
    </location>
</feature>
<dbReference type="AlphaFoldDB" id="A0AAD9M7T6"/>
<evidence type="ECO:0000313" key="3">
    <source>
        <dbReference type="Proteomes" id="UP001232148"/>
    </source>
</evidence>
<proteinExistence type="predicted"/>
<sequence>MSSRNRKKEGNHGAGNDAPLKKGTLKIDLDDDEEVVIINKSSGYPVLVDTTSERGGFLFQVPRDRLGEVIEYISKRGKGKKCSGFIRFEDEPSKVGSATEQVDATRPVNTTQQVSGPLHAGVPPQPGPPTMWQHAPAPGLYRQSSATQVGVSPQPRPPTMWQHAPAPGSYQQFGPPQPRPLTMGQMPRPYQQYPYHPPRMPGYYAPPEPAHGGWYGPTSQWQQQGGSPSEGNVSGLLEHADDPSEGPVATPPIPSATVKGKENATRADTRADANPKANPKTNSKTGPEPGKSRTAAPVAGSSRTAKSGNDKGSQGAHPKDPVINKSKGQSGKARQAAPTAPVIDEDGFQMVTSRRDKGPIPDKSNGQSNKGHKAAPPKGPVVNDGGSRKVASRKDKGKSKDRSGKGQREEDEKGLKYFDRIEAAMRKGPPPGKLDDCPFDVKGLKYSAASVCGGCKKTGHVLADCVTPGASGCIEGCPVCNTQEHELDRCQHAKSRELLFYVLVVRRSNKCPILTTRSWWRMCMKASSTPFNSNMAADDVSRLFWSLRDIGYPHTVAFAKYSVLCDDYDYAGDRECRLSRLPQDPDTCNARVVLDNVRLQNERRKGAIIQAKDDARPDLLEWVTEDDYASVLDLRDALLKSSDRQWGSGEPGPGESVELGW</sequence>
<feature type="compositionally biased region" description="Polar residues" evidence="1">
    <location>
        <begin position="301"/>
        <end position="312"/>
    </location>
</feature>
<feature type="compositionally biased region" description="Basic and acidic residues" evidence="1">
    <location>
        <begin position="259"/>
        <end position="273"/>
    </location>
</feature>
<feature type="region of interest" description="Disordered" evidence="1">
    <location>
        <begin position="1"/>
        <end position="25"/>
    </location>
</feature>
<gene>
    <name evidence="2" type="ORF">LX32DRAFT_726265</name>
</gene>
<feature type="compositionally biased region" description="Low complexity" evidence="1">
    <location>
        <begin position="185"/>
        <end position="194"/>
    </location>
</feature>
<evidence type="ECO:0000313" key="2">
    <source>
        <dbReference type="EMBL" id="KAK2031843.1"/>
    </source>
</evidence>
<dbReference type="EMBL" id="MU842836">
    <property type="protein sequence ID" value="KAK2031843.1"/>
    <property type="molecule type" value="Genomic_DNA"/>
</dbReference>
<feature type="compositionally biased region" description="Polar residues" evidence="1">
    <location>
        <begin position="142"/>
        <end position="151"/>
    </location>
</feature>
<organism evidence="2 3">
    <name type="scientific">Colletotrichum zoysiae</name>
    <dbReference type="NCBI Taxonomy" id="1216348"/>
    <lineage>
        <taxon>Eukaryota</taxon>
        <taxon>Fungi</taxon>
        <taxon>Dikarya</taxon>
        <taxon>Ascomycota</taxon>
        <taxon>Pezizomycotina</taxon>
        <taxon>Sordariomycetes</taxon>
        <taxon>Hypocreomycetidae</taxon>
        <taxon>Glomerellales</taxon>
        <taxon>Glomerellaceae</taxon>
        <taxon>Colletotrichum</taxon>
        <taxon>Colletotrichum graminicola species complex</taxon>
    </lineage>
</organism>
<accession>A0AAD9M7T6</accession>
<feature type="compositionally biased region" description="Polar residues" evidence="1">
    <location>
        <begin position="217"/>
        <end position="232"/>
    </location>
</feature>
<evidence type="ECO:0008006" key="4">
    <source>
        <dbReference type="Google" id="ProtNLM"/>
    </source>
</evidence>
<feature type="region of interest" description="Disordered" evidence="1">
    <location>
        <begin position="92"/>
        <end position="415"/>
    </location>
</feature>
<protein>
    <recommendedName>
        <fullName evidence="4">CCHC-type domain-containing protein</fullName>
    </recommendedName>
</protein>
<comment type="caution">
    <text evidence="2">The sequence shown here is derived from an EMBL/GenBank/DDBJ whole genome shotgun (WGS) entry which is preliminary data.</text>
</comment>
<name>A0AAD9M7T6_9PEZI</name>
<keyword evidence="3" id="KW-1185">Reference proteome</keyword>